<dbReference type="CDD" id="cd02440">
    <property type="entry name" value="AdoMet_MTases"/>
    <property type="match status" value="1"/>
</dbReference>
<evidence type="ECO:0000256" key="1">
    <source>
        <dbReference type="PROSITE-ProRule" id="PRU00339"/>
    </source>
</evidence>
<organism evidence="3 4">
    <name type="scientific">Saccharospirillum salsuginis</name>
    <dbReference type="NCBI Taxonomy" id="418750"/>
    <lineage>
        <taxon>Bacteria</taxon>
        <taxon>Pseudomonadati</taxon>
        <taxon>Pseudomonadota</taxon>
        <taxon>Gammaproteobacteria</taxon>
        <taxon>Oceanospirillales</taxon>
        <taxon>Saccharospirillaceae</taxon>
        <taxon>Saccharospirillum</taxon>
    </lineage>
</organism>
<dbReference type="InterPro" id="IPR013217">
    <property type="entry name" value="Methyltransf_12"/>
</dbReference>
<accession>A0A918KS59</accession>
<proteinExistence type="predicted"/>
<dbReference type="PANTHER" id="PTHR43861">
    <property type="entry name" value="TRANS-ACONITATE 2-METHYLTRANSFERASE-RELATED"/>
    <property type="match status" value="1"/>
</dbReference>
<comment type="caution">
    <text evidence="3">The sequence shown here is derived from an EMBL/GenBank/DDBJ whole genome shotgun (WGS) entry which is preliminary data.</text>
</comment>
<evidence type="ECO:0000259" key="2">
    <source>
        <dbReference type="Pfam" id="PF08242"/>
    </source>
</evidence>
<keyword evidence="1" id="KW-0802">TPR repeat</keyword>
<dbReference type="PROSITE" id="PS50005">
    <property type="entry name" value="TPR"/>
    <property type="match status" value="1"/>
</dbReference>
<dbReference type="InterPro" id="IPR029063">
    <property type="entry name" value="SAM-dependent_MTases_sf"/>
</dbReference>
<dbReference type="Gene3D" id="3.40.50.150">
    <property type="entry name" value="Vaccinia Virus protein VP39"/>
    <property type="match status" value="1"/>
</dbReference>
<dbReference type="AlphaFoldDB" id="A0A918KS59"/>
<protein>
    <recommendedName>
        <fullName evidence="2">Methyltransferase type 12 domain-containing protein</fullName>
    </recommendedName>
</protein>
<dbReference type="RefSeq" id="WP_189612757.1">
    <property type="nucleotide sequence ID" value="NZ_BMXR01000014.1"/>
</dbReference>
<evidence type="ECO:0000313" key="4">
    <source>
        <dbReference type="Proteomes" id="UP000626148"/>
    </source>
</evidence>
<dbReference type="InterPro" id="IPR019734">
    <property type="entry name" value="TPR_rpt"/>
</dbReference>
<dbReference type="Pfam" id="PF08242">
    <property type="entry name" value="Methyltransf_12"/>
    <property type="match status" value="1"/>
</dbReference>
<dbReference type="SMART" id="SM00028">
    <property type="entry name" value="TPR"/>
    <property type="match status" value="3"/>
</dbReference>
<dbReference type="InterPro" id="IPR011990">
    <property type="entry name" value="TPR-like_helical_dom_sf"/>
</dbReference>
<dbReference type="EMBL" id="BMXR01000014">
    <property type="protein sequence ID" value="GGX71317.1"/>
    <property type="molecule type" value="Genomic_DNA"/>
</dbReference>
<reference evidence="3" key="2">
    <citation type="submission" date="2020-09" db="EMBL/GenBank/DDBJ databases">
        <authorList>
            <person name="Sun Q."/>
            <person name="Kim S."/>
        </authorList>
    </citation>
    <scope>NUCLEOTIDE SEQUENCE</scope>
    <source>
        <strain evidence="3">KCTC 22169</strain>
    </source>
</reference>
<sequence>MTATTKATEILQLIQQDRLSPASARLKLWLKKEPDNADAWHLMGVVHLHREAFADAREALARAHRLQPGNPYILNNQAVALLRLGRPNESVDAARKALALADADPGFWANLGYAQQASRDFAAMAEAFEQASRRAPGDTEFTLGWATALRQQGDYAAARTTLDKAEHPDLGIRLEHLVLAVLTGDSKAEQQADRALGGHDLDAADALADAGCTGAALTRYRRHLERHPDDATARYLAQALEGRIAETNNIDYVEHLYDEAAPRFEERLLGHLDYRGPRWLAEHLNHLGEPDLIWDLGCGTGLAGPVLKAEWPNATLVGVDLSDAMLALAQKKRCYAALHHASLNDGHFLDRLAPEHQQPDLVLLMDVLIYLPNATDWLRSLVDKLPGGCRVVITLEQGRHEQIQPQARIQHDGDAIREALLPNPCVLDEAGMIRLEKGRAVEGRWLILEKGGC</sequence>
<dbReference type="PANTHER" id="PTHR43861:SF1">
    <property type="entry name" value="TRANS-ACONITATE 2-METHYLTRANSFERASE"/>
    <property type="match status" value="1"/>
</dbReference>
<gene>
    <name evidence="3" type="ORF">GCM10007392_43510</name>
</gene>
<name>A0A918KS59_9GAMM</name>
<feature type="domain" description="Methyltransferase type 12" evidence="2">
    <location>
        <begin position="295"/>
        <end position="385"/>
    </location>
</feature>
<keyword evidence="4" id="KW-1185">Reference proteome</keyword>
<dbReference type="SUPFAM" id="SSF48452">
    <property type="entry name" value="TPR-like"/>
    <property type="match status" value="1"/>
</dbReference>
<evidence type="ECO:0000313" key="3">
    <source>
        <dbReference type="EMBL" id="GGX71317.1"/>
    </source>
</evidence>
<feature type="repeat" description="TPR" evidence="1">
    <location>
        <begin position="37"/>
        <end position="70"/>
    </location>
</feature>
<dbReference type="Pfam" id="PF13432">
    <property type="entry name" value="TPR_16"/>
    <property type="match status" value="2"/>
</dbReference>
<dbReference type="Gene3D" id="1.25.40.10">
    <property type="entry name" value="Tetratricopeptide repeat domain"/>
    <property type="match status" value="1"/>
</dbReference>
<dbReference type="Proteomes" id="UP000626148">
    <property type="component" value="Unassembled WGS sequence"/>
</dbReference>
<dbReference type="SUPFAM" id="SSF53335">
    <property type="entry name" value="S-adenosyl-L-methionine-dependent methyltransferases"/>
    <property type="match status" value="1"/>
</dbReference>
<reference evidence="3" key="1">
    <citation type="journal article" date="2014" name="Int. J. Syst. Evol. Microbiol.">
        <title>Complete genome sequence of Corynebacterium casei LMG S-19264T (=DSM 44701T), isolated from a smear-ripened cheese.</title>
        <authorList>
            <consortium name="US DOE Joint Genome Institute (JGI-PGF)"/>
            <person name="Walter F."/>
            <person name="Albersmeier A."/>
            <person name="Kalinowski J."/>
            <person name="Ruckert C."/>
        </authorList>
    </citation>
    <scope>NUCLEOTIDE SEQUENCE</scope>
    <source>
        <strain evidence="3">KCTC 22169</strain>
    </source>
</reference>